<evidence type="ECO:0000313" key="1">
    <source>
        <dbReference type="EMBL" id="PXY43626.1"/>
    </source>
</evidence>
<organism evidence="1 2">
    <name type="scientific">Flavobacterium hydrophilum</name>
    <dbReference type="NCBI Taxonomy" id="2211445"/>
    <lineage>
        <taxon>Bacteria</taxon>
        <taxon>Pseudomonadati</taxon>
        <taxon>Bacteroidota</taxon>
        <taxon>Flavobacteriia</taxon>
        <taxon>Flavobacteriales</taxon>
        <taxon>Flavobacteriaceae</taxon>
        <taxon>Flavobacterium</taxon>
    </lineage>
</organism>
<comment type="caution">
    <text evidence="1">The sequence shown here is derived from an EMBL/GenBank/DDBJ whole genome shotgun (WGS) entry which is preliminary data.</text>
</comment>
<sequence>MKYYRLHIDCKNNFETYSKITEILGVKPTEFDTEKKDENLYSLWTYTFDEDDLEMPYYDFINNFLDIIEPKFAKLKKIGIKKKHITFWLNYEYDQQCGMEFNPKEMKRLGKSGITMCIDCWQKNATVEF</sequence>
<name>A0A2V4BXA0_9FLAO</name>
<proteinExistence type="predicted"/>
<reference evidence="1 2" key="1">
    <citation type="submission" date="2018-05" db="EMBL/GenBank/DDBJ databases">
        <title>Flavobacterium sp. strain IMCC34758, incomplete genome.</title>
        <authorList>
            <person name="Joung Y."/>
        </authorList>
    </citation>
    <scope>NUCLEOTIDE SEQUENCE [LARGE SCALE GENOMIC DNA]</scope>
    <source>
        <strain evidence="1 2">IMCC34758</strain>
    </source>
</reference>
<evidence type="ECO:0008006" key="3">
    <source>
        <dbReference type="Google" id="ProtNLM"/>
    </source>
</evidence>
<dbReference type="Proteomes" id="UP000247681">
    <property type="component" value="Unassembled WGS sequence"/>
</dbReference>
<keyword evidence="2" id="KW-1185">Reference proteome</keyword>
<dbReference type="AlphaFoldDB" id="A0A2V4BXA0"/>
<accession>A0A2V4BXA0</accession>
<dbReference type="OrthoDB" id="2086634at2"/>
<protein>
    <recommendedName>
        <fullName evidence="3">DUF4279 domain-containing protein</fullName>
    </recommendedName>
</protein>
<gene>
    <name evidence="1" type="ORF">DMB68_18750</name>
</gene>
<dbReference type="RefSeq" id="WP_110348169.1">
    <property type="nucleotide sequence ID" value="NZ_QJHL01000005.1"/>
</dbReference>
<dbReference type="EMBL" id="QJHL01000005">
    <property type="protein sequence ID" value="PXY43626.1"/>
    <property type="molecule type" value="Genomic_DNA"/>
</dbReference>
<evidence type="ECO:0000313" key="2">
    <source>
        <dbReference type="Proteomes" id="UP000247681"/>
    </source>
</evidence>